<dbReference type="InterPro" id="IPR036179">
    <property type="entry name" value="Ig-like_dom_sf"/>
</dbReference>
<dbReference type="InterPro" id="IPR051963">
    <property type="entry name" value="Adhesion_GPCR_A"/>
</dbReference>
<dbReference type="GO" id="GO:0005886">
    <property type="term" value="C:plasma membrane"/>
    <property type="evidence" value="ECO:0007669"/>
    <property type="project" value="TreeGrafter"/>
</dbReference>
<comment type="similarity">
    <text evidence="1">Belongs to the G-protein coupled receptor 2 family. Adhesion G-protein coupled receptor (ADGR) subfamily.</text>
</comment>
<evidence type="ECO:0000313" key="4">
    <source>
        <dbReference type="EMBL" id="CAL1548560.1"/>
    </source>
</evidence>
<feature type="non-terminal residue" evidence="4">
    <location>
        <position position="80"/>
    </location>
</feature>
<feature type="non-terminal residue" evidence="4">
    <location>
        <position position="1"/>
    </location>
</feature>
<reference evidence="4 5" key="1">
    <citation type="submission" date="2024-04" db="EMBL/GenBank/DDBJ databases">
        <authorList>
            <consortium name="Genoscope - CEA"/>
            <person name="William W."/>
        </authorList>
    </citation>
    <scope>NUCLEOTIDE SEQUENCE [LARGE SCALE GENOMIC DNA]</scope>
</reference>
<proteinExistence type="inferred from homology"/>
<dbReference type="InterPro" id="IPR007110">
    <property type="entry name" value="Ig-like_dom"/>
</dbReference>
<dbReference type="InterPro" id="IPR013783">
    <property type="entry name" value="Ig-like_fold"/>
</dbReference>
<keyword evidence="2" id="KW-0675">Receptor</keyword>
<dbReference type="AlphaFoldDB" id="A0AAV2IQ49"/>
<feature type="domain" description="Ig-like" evidence="3">
    <location>
        <begin position="10"/>
        <end position="80"/>
    </location>
</feature>
<evidence type="ECO:0000256" key="1">
    <source>
        <dbReference type="ARBA" id="ARBA00007343"/>
    </source>
</evidence>
<evidence type="ECO:0000313" key="5">
    <source>
        <dbReference type="Proteomes" id="UP001497497"/>
    </source>
</evidence>
<dbReference type="Proteomes" id="UP001497497">
    <property type="component" value="Unassembled WGS sequence"/>
</dbReference>
<comment type="caution">
    <text evidence="4">The sequence shown here is derived from an EMBL/GenBank/DDBJ whole genome shotgun (WGS) entry which is preliminary data.</text>
</comment>
<protein>
    <recommendedName>
        <fullName evidence="3">Ig-like domain-containing protein</fullName>
    </recommendedName>
</protein>
<dbReference type="PROSITE" id="PS50835">
    <property type="entry name" value="IG_LIKE"/>
    <property type="match status" value="1"/>
</dbReference>
<dbReference type="Gene3D" id="2.60.40.10">
    <property type="entry name" value="Immunoglobulins"/>
    <property type="match status" value="1"/>
</dbReference>
<accession>A0AAV2IQ49</accession>
<dbReference type="SUPFAM" id="SSF48726">
    <property type="entry name" value="Immunoglobulin"/>
    <property type="match status" value="1"/>
</dbReference>
<evidence type="ECO:0000256" key="2">
    <source>
        <dbReference type="ARBA" id="ARBA00023170"/>
    </source>
</evidence>
<organism evidence="4 5">
    <name type="scientific">Lymnaea stagnalis</name>
    <name type="common">Great pond snail</name>
    <name type="synonym">Helix stagnalis</name>
    <dbReference type="NCBI Taxonomy" id="6523"/>
    <lineage>
        <taxon>Eukaryota</taxon>
        <taxon>Metazoa</taxon>
        <taxon>Spiralia</taxon>
        <taxon>Lophotrochozoa</taxon>
        <taxon>Mollusca</taxon>
        <taxon>Gastropoda</taxon>
        <taxon>Heterobranchia</taxon>
        <taxon>Euthyneura</taxon>
        <taxon>Panpulmonata</taxon>
        <taxon>Hygrophila</taxon>
        <taxon>Lymnaeoidea</taxon>
        <taxon>Lymnaeidae</taxon>
        <taxon>Lymnaea</taxon>
    </lineage>
</organism>
<dbReference type="GO" id="GO:0007166">
    <property type="term" value="P:cell surface receptor signaling pathway"/>
    <property type="evidence" value="ECO:0007669"/>
    <property type="project" value="TreeGrafter"/>
</dbReference>
<dbReference type="PANTHER" id="PTHR45930">
    <property type="entry name" value="G-PROTEIN COUPLED RECEPTOR 124-LIKE PROTEIN"/>
    <property type="match status" value="1"/>
</dbReference>
<gene>
    <name evidence="4" type="ORF">GSLYS_00021877001</name>
</gene>
<evidence type="ECO:0000259" key="3">
    <source>
        <dbReference type="PROSITE" id="PS50835"/>
    </source>
</evidence>
<dbReference type="PANTHER" id="PTHR45930:SF4">
    <property type="entry name" value="ADHESION G PROTEIN-COUPLED RECEPTOR A3"/>
    <property type="match status" value="1"/>
</dbReference>
<sequence>LFTDHNLQLPIFEIRPSESQLVFQGDKLPFECHASALSNNMDIAWFRGGQRVTSNKTMGVFVHTSQNLDRTIFNHRLIVE</sequence>
<dbReference type="EMBL" id="CAXITT010001439">
    <property type="protein sequence ID" value="CAL1548560.1"/>
    <property type="molecule type" value="Genomic_DNA"/>
</dbReference>
<name>A0AAV2IQ49_LYMST</name>
<keyword evidence="5" id="KW-1185">Reference proteome</keyword>